<dbReference type="Gene3D" id="3.60.10.10">
    <property type="entry name" value="Endonuclease/exonuclease/phosphatase"/>
    <property type="match status" value="1"/>
</dbReference>
<comment type="caution">
    <text evidence="1">The sequence shown here is derived from an EMBL/GenBank/DDBJ whole genome shotgun (WGS) entry which is preliminary data.</text>
</comment>
<evidence type="ECO:0000313" key="1">
    <source>
        <dbReference type="EMBL" id="RQM14106.1"/>
    </source>
</evidence>
<protein>
    <recommendedName>
        <fullName evidence="3">Endonuclease/exonuclease/phosphatase domain-containing protein</fullName>
    </recommendedName>
</protein>
<dbReference type="Proteomes" id="UP000286097">
    <property type="component" value="Unassembled WGS sequence"/>
</dbReference>
<proteinExistence type="predicted"/>
<evidence type="ECO:0000313" key="2">
    <source>
        <dbReference type="Proteomes" id="UP000286097"/>
    </source>
</evidence>
<evidence type="ECO:0008006" key="3">
    <source>
        <dbReference type="Google" id="ProtNLM"/>
    </source>
</evidence>
<dbReference type="SUPFAM" id="SSF56219">
    <property type="entry name" value="DNase I-like"/>
    <property type="match status" value="1"/>
</dbReference>
<reference evidence="1 2" key="1">
    <citation type="submission" date="2018-06" db="EMBL/GenBank/DDBJ databases">
        <title>Comparative genomics of downy mildews reveals potential adaptations to biotrophy.</title>
        <authorList>
            <person name="Fletcher K."/>
            <person name="Klosterman S.J."/>
            <person name="Derevnina L."/>
            <person name="Martin F."/>
            <person name="Koike S."/>
            <person name="Reyes Chin-Wo S."/>
            <person name="Mou B."/>
            <person name="Michelmore R."/>
        </authorList>
    </citation>
    <scope>NUCLEOTIDE SEQUENCE [LARGE SCALE GENOMIC DNA]</scope>
    <source>
        <strain evidence="1 2">R13</strain>
    </source>
</reference>
<organism evidence="1 2">
    <name type="scientific">Peronospora effusa</name>
    <dbReference type="NCBI Taxonomy" id="542832"/>
    <lineage>
        <taxon>Eukaryota</taxon>
        <taxon>Sar</taxon>
        <taxon>Stramenopiles</taxon>
        <taxon>Oomycota</taxon>
        <taxon>Peronosporomycetes</taxon>
        <taxon>Peronosporales</taxon>
        <taxon>Peronosporaceae</taxon>
        <taxon>Peronospora</taxon>
    </lineage>
</organism>
<dbReference type="InterPro" id="IPR036691">
    <property type="entry name" value="Endo/exonu/phosph_ase_sf"/>
</dbReference>
<dbReference type="AlphaFoldDB" id="A0A3R7W7X6"/>
<accession>A0A3R7W7X6</accession>
<sequence length="240" mass="27669">MDSTSLLSRFSSLFSPIFILSPSRKPKFSDFDHVRRADYFAHSVDAKARTFWSHQVDSDYSAARGKAGVGVVFSGRCPFLSLRDVTLRFADDALRHHYLVVEATIDDYSLFIHVVYAPVTVPKRKRFLTALPSNFPFDAHHLVLGDFNIPMGPVMDKVTAYPHNLGRAEFRDWLLRLGVLDAWRSAHPGRREFTGPGRRNRIDYCFVSPSLFDHYLRDVRHVTDARYGHEDHLHVRFLLH</sequence>
<dbReference type="VEuPathDB" id="FungiDB:DD237_003608"/>
<dbReference type="EMBL" id="QKXF01000220">
    <property type="protein sequence ID" value="RQM14106.1"/>
    <property type="molecule type" value="Genomic_DNA"/>
</dbReference>
<gene>
    <name evidence="1" type="ORF">DD237_003608</name>
</gene>
<name>A0A3R7W7X6_9STRA</name>